<name>X1I0P2_9ZZZZ</name>
<protein>
    <recommendedName>
        <fullName evidence="2">Restriction endonuclease type IV Mrr domain-containing protein</fullName>
    </recommendedName>
</protein>
<proteinExistence type="predicted"/>
<sequence>MDFKLNVGHLAEDEVQQAVEEAFSPDFVFRSPRHEGGKEVTDVLVLFDDVALVIQSKAQAIDLQKSRSELSLDWAAKNLTKAGRQLRGAVRAIRSGRVSYVEND</sequence>
<dbReference type="EMBL" id="BARU01016665">
    <property type="protein sequence ID" value="GAH51118.1"/>
    <property type="molecule type" value="Genomic_DNA"/>
</dbReference>
<reference evidence="1" key="1">
    <citation type="journal article" date="2014" name="Front. Microbiol.">
        <title>High frequency of phylogenetically diverse reductive dehalogenase-homologous genes in deep subseafloor sedimentary metagenomes.</title>
        <authorList>
            <person name="Kawai M."/>
            <person name="Futagami T."/>
            <person name="Toyoda A."/>
            <person name="Takaki Y."/>
            <person name="Nishi S."/>
            <person name="Hori S."/>
            <person name="Arai W."/>
            <person name="Tsubouchi T."/>
            <person name="Morono Y."/>
            <person name="Uchiyama I."/>
            <person name="Ito T."/>
            <person name="Fujiyama A."/>
            <person name="Inagaki F."/>
            <person name="Takami H."/>
        </authorList>
    </citation>
    <scope>NUCLEOTIDE SEQUENCE</scope>
    <source>
        <strain evidence="1">Expedition CK06-06</strain>
    </source>
</reference>
<comment type="caution">
    <text evidence="1">The sequence shown here is derived from an EMBL/GenBank/DDBJ whole genome shotgun (WGS) entry which is preliminary data.</text>
</comment>
<gene>
    <name evidence="1" type="ORF">S03H2_27690</name>
</gene>
<dbReference type="AlphaFoldDB" id="X1I0P2"/>
<accession>X1I0P2</accession>
<evidence type="ECO:0008006" key="2">
    <source>
        <dbReference type="Google" id="ProtNLM"/>
    </source>
</evidence>
<evidence type="ECO:0000313" key="1">
    <source>
        <dbReference type="EMBL" id="GAH51118.1"/>
    </source>
</evidence>
<organism evidence="1">
    <name type="scientific">marine sediment metagenome</name>
    <dbReference type="NCBI Taxonomy" id="412755"/>
    <lineage>
        <taxon>unclassified sequences</taxon>
        <taxon>metagenomes</taxon>
        <taxon>ecological metagenomes</taxon>
    </lineage>
</organism>
<feature type="non-terminal residue" evidence="1">
    <location>
        <position position="104"/>
    </location>
</feature>